<proteinExistence type="inferred from homology"/>
<gene>
    <name evidence="10" type="ORF">IDH45_20070</name>
</gene>
<evidence type="ECO:0000256" key="4">
    <source>
        <dbReference type="ARBA" id="ARBA00008236"/>
    </source>
</evidence>
<name>A0A927CA69_9BACL</name>
<keyword evidence="6" id="KW-0645">Protease</keyword>
<evidence type="ECO:0000256" key="6">
    <source>
        <dbReference type="ARBA" id="ARBA00022670"/>
    </source>
</evidence>
<dbReference type="GO" id="GO:0008237">
    <property type="term" value="F:metallopeptidase activity"/>
    <property type="evidence" value="ECO:0007669"/>
    <property type="project" value="UniProtKB-KW"/>
</dbReference>
<evidence type="ECO:0000256" key="2">
    <source>
        <dbReference type="ARBA" id="ARBA00001946"/>
    </source>
</evidence>
<keyword evidence="9" id="KW-0482">Metalloprotease</keyword>
<dbReference type="InterPro" id="IPR035097">
    <property type="entry name" value="M29_N-terminal"/>
</dbReference>
<keyword evidence="5 10" id="KW-0031">Aminopeptidase</keyword>
<evidence type="ECO:0000313" key="10">
    <source>
        <dbReference type="EMBL" id="MBD2864284.1"/>
    </source>
</evidence>
<evidence type="ECO:0000256" key="7">
    <source>
        <dbReference type="ARBA" id="ARBA00022723"/>
    </source>
</evidence>
<organism evidence="10 11">
    <name type="scientific">Paenibacillus oceani</name>
    <dbReference type="NCBI Taxonomy" id="2772510"/>
    <lineage>
        <taxon>Bacteria</taxon>
        <taxon>Bacillati</taxon>
        <taxon>Bacillota</taxon>
        <taxon>Bacilli</taxon>
        <taxon>Bacillales</taxon>
        <taxon>Paenibacillaceae</taxon>
        <taxon>Paenibacillus</taxon>
    </lineage>
</organism>
<dbReference type="InterPro" id="IPR000787">
    <property type="entry name" value="Peptidase_M29"/>
</dbReference>
<comment type="caution">
    <text evidence="10">The sequence shown here is derived from an EMBL/GenBank/DDBJ whole genome shotgun (WGS) entry which is preliminary data.</text>
</comment>
<keyword evidence="7" id="KW-0479">Metal-binding</keyword>
<dbReference type="Proteomes" id="UP000639396">
    <property type="component" value="Unassembled WGS sequence"/>
</dbReference>
<reference evidence="10" key="1">
    <citation type="submission" date="2020-09" db="EMBL/GenBank/DDBJ databases">
        <title>A novel bacterium of genus Paenibacillus, isolated from South China Sea.</title>
        <authorList>
            <person name="Huang H."/>
            <person name="Mo K."/>
            <person name="Hu Y."/>
        </authorList>
    </citation>
    <scope>NUCLEOTIDE SEQUENCE</scope>
    <source>
        <strain evidence="10">IB182363</strain>
    </source>
</reference>
<comment type="cofactor">
    <cofactor evidence="2">
        <name>Mg(2+)</name>
        <dbReference type="ChEBI" id="CHEBI:18420"/>
    </cofactor>
</comment>
<comment type="similarity">
    <text evidence="4">Belongs to the peptidase M29 family.</text>
</comment>
<dbReference type="RefSeq" id="WP_190929910.1">
    <property type="nucleotide sequence ID" value="NZ_JACXJA010000028.1"/>
</dbReference>
<dbReference type="AlphaFoldDB" id="A0A927CA69"/>
<comment type="cofactor">
    <cofactor evidence="3">
        <name>Zn(2+)</name>
        <dbReference type="ChEBI" id="CHEBI:29105"/>
    </cofactor>
</comment>
<dbReference type="InterPro" id="IPR052170">
    <property type="entry name" value="M29_Exopeptidase"/>
</dbReference>
<dbReference type="GO" id="GO:0046872">
    <property type="term" value="F:metal ion binding"/>
    <property type="evidence" value="ECO:0007669"/>
    <property type="project" value="UniProtKB-KW"/>
</dbReference>
<dbReference type="SUPFAM" id="SSF144052">
    <property type="entry name" value="Thermophilic metalloprotease-like"/>
    <property type="match status" value="1"/>
</dbReference>
<dbReference type="PANTHER" id="PTHR34448">
    <property type="entry name" value="AMINOPEPTIDASE"/>
    <property type="match status" value="1"/>
</dbReference>
<dbReference type="GO" id="GO:0004177">
    <property type="term" value="F:aminopeptidase activity"/>
    <property type="evidence" value="ECO:0007669"/>
    <property type="project" value="UniProtKB-KW"/>
</dbReference>
<evidence type="ECO:0000313" key="11">
    <source>
        <dbReference type="Proteomes" id="UP000639396"/>
    </source>
</evidence>
<sequence length="412" mass="45959">MPTDLDLEKYAELAVRVGINVQQGQTLVVSAPLTAVELVRKITRKAYEAGAKNVHVEWNDEEITKIKYELAPDEALSEYPMFRAKGWEEFAANGAGFLSIYSTNPDLLKDIDPKRVAAATKAAGTALQGWRHYTMAHKVAWSLISTPTPEWAAKMFPDLPVDEAVAKLWELILKATRVDLDDPVQEWKEHNARLSKTVDYLNKKQYRQLVYKGEGTDLTVNMPDNHVWHGGSTDNEKGVTFNPNMPTEEVFTMPHKDGANGTVRSTKPLNYGGNLIDNFTLRFENGKVVDFTAEQGYETLKLLLDTDEGARMLGELALVPHRSPISDTNLIFYNTLFDENASCHFALGRAYPITIEGGSEMSKEQLSERGANDSLIHVDFMMGSSSMNIDGITADGRAEPIFRDGNWAIELD</sequence>
<evidence type="ECO:0000256" key="1">
    <source>
        <dbReference type="ARBA" id="ARBA00001941"/>
    </source>
</evidence>
<evidence type="ECO:0000256" key="8">
    <source>
        <dbReference type="ARBA" id="ARBA00022801"/>
    </source>
</evidence>
<evidence type="ECO:0000256" key="9">
    <source>
        <dbReference type="ARBA" id="ARBA00023049"/>
    </source>
</evidence>
<evidence type="ECO:0000256" key="3">
    <source>
        <dbReference type="ARBA" id="ARBA00001947"/>
    </source>
</evidence>
<comment type="cofactor">
    <cofactor evidence="1">
        <name>Co(2+)</name>
        <dbReference type="ChEBI" id="CHEBI:48828"/>
    </cofactor>
</comment>
<dbReference type="Gene3D" id="3.40.1830.10">
    <property type="entry name" value="Thermophilic metalloprotease (M29)"/>
    <property type="match status" value="1"/>
</dbReference>
<dbReference type="EMBL" id="JACXJA010000028">
    <property type="protein sequence ID" value="MBD2864284.1"/>
    <property type="molecule type" value="Genomic_DNA"/>
</dbReference>
<dbReference type="PRINTS" id="PR00919">
    <property type="entry name" value="THERMOPTASE"/>
</dbReference>
<evidence type="ECO:0000256" key="5">
    <source>
        <dbReference type="ARBA" id="ARBA00022438"/>
    </source>
</evidence>
<keyword evidence="8" id="KW-0378">Hydrolase</keyword>
<dbReference type="GO" id="GO:0006508">
    <property type="term" value="P:proteolysis"/>
    <property type="evidence" value="ECO:0007669"/>
    <property type="project" value="UniProtKB-KW"/>
</dbReference>
<keyword evidence="11" id="KW-1185">Reference proteome</keyword>
<dbReference type="Pfam" id="PF02073">
    <property type="entry name" value="Peptidase_M29"/>
    <property type="match status" value="1"/>
</dbReference>
<dbReference type="PANTHER" id="PTHR34448:SF3">
    <property type="entry name" value="AMINOPEPTIDASE AMPS"/>
    <property type="match status" value="1"/>
</dbReference>
<protein>
    <submittedName>
        <fullName evidence="10">Aminopeptidase</fullName>
    </submittedName>
</protein>
<accession>A0A927CA69</accession>